<evidence type="ECO:0000256" key="6">
    <source>
        <dbReference type="ARBA" id="ARBA00023136"/>
    </source>
</evidence>
<evidence type="ECO:0000256" key="1">
    <source>
        <dbReference type="ARBA" id="ARBA00004533"/>
    </source>
</evidence>
<name>G8LVU0_ACECE</name>
<dbReference type="EMBL" id="CP003065">
    <property type="protein sequence ID" value="AEV67507.1"/>
    <property type="molecule type" value="Genomic_DNA"/>
</dbReference>
<dbReference type="SUPFAM" id="SSF53850">
    <property type="entry name" value="Periplasmic binding protein-like II"/>
    <property type="match status" value="1"/>
</dbReference>
<evidence type="ECO:0000313" key="9">
    <source>
        <dbReference type="Proteomes" id="UP000005435"/>
    </source>
</evidence>
<dbReference type="PANTHER" id="PTHR30024:SF43">
    <property type="entry name" value="BLL4572 PROTEIN"/>
    <property type="match status" value="1"/>
</dbReference>
<evidence type="ECO:0000259" key="7">
    <source>
        <dbReference type="SMART" id="SM00062"/>
    </source>
</evidence>
<feature type="domain" description="Solute-binding protein family 3/N-terminal" evidence="7">
    <location>
        <begin position="46"/>
        <end position="275"/>
    </location>
</feature>
<dbReference type="HOGENOM" id="CLU_028871_10_2_9"/>
<comment type="subcellular location">
    <subcellularLocation>
        <location evidence="1">Cell inner membrane</location>
    </subcellularLocation>
</comment>
<dbReference type="OrthoDB" id="570524at2"/>
<evidence type="ECO:0000256" key="4">
    <source>
        <dbReference type="ARBA" id="ARBA00022475"/>
    </source>
</evidence>
<reference evidence="9" key="1">
    <citation type="submission" date="2011-12" db="EMBL/GenBank/DDBJ databases">
        <title>Complete sequence of Clostridium clariflavum DSM 19732.</title>
        <authorList>
            <consortium name="US DOE Joint Genome Institute"/>
            <person name="Lucas S."/>
            <person name="Han J."/>
            <person name="Lapidus A."/>
            <person name="Cheng J.-F."/>
            <person name="Goodwin L."/>
            <person name="Pitluck S."/>
            <person name="Peters L."/>
            <person name="Teshima H."/>
            <person name="Detter J.C."/>
            <person name="Han C."/>
            <person name="Tapia R."/>
            <person name="Land M."/>
            <person name="Hauser L."/>
            <person name="Kyrpides N."/>
            <person name="Ivanova N."/>
            <person name="Pagani I."/>
            <person name="Kitzmiller T."/>
            <person name="Lynd L."/>
            <person name="Izquierdo J."/>
            <person name="Woyke T."/>
        </authorList>
    </citation>
    <scope>NUCLEOTIDE SEQUENCE [LARGE SCALE GENOMIC DNA]</scope>
    <source>
        <strain evidence="9">DSM 19732 / NBRC 101661 / EBR45</strain>
    </source>
</reference>
<keyword evidence="6" id="KW-0472">Membrane</keyword>
<keyword evidence="3" id="KW-0813">Transport</keyword>
<protein>
    <submittedName>
        <fullName evidence="8">ABC-type nitrate/sulfonate/bicarbonate transport system, periplasmic component</fullName>
    </submittedName>
</protein>
<accession>G8LVU0</accession>
<sequence precursor="true">MDVIRKTKIAVIFTLILLMILNLTGCNSKDGAVGALNSKSQAGVKTIKIAYLPITHALPLYVENELSKENFKNFKLELVKFGSWTELVDALNSGNVDGASILIELAMKAKEQGIDLKAVALGHRDGNVVVVSKNINKVEDLKGKNFAIPSKLSTHNVLLHIMLQKSGLKYSDVNVVELPPPEMAAALAEGRISGYCVAEPFGAKSVALDKGKTLFESQDLWEGSVCCGLVLRNDFIKDNGVIAEEFIKEYIKAGEKAESKDEVIRDIAEKYLKAEEQVLDLSLKWISYENLKLEEKDYNELSKYMVEMGLSENPPLYSEFVDNTFIGKVK</sequence>
<dbReference type="Pfam" id="PF13379">
    <property type="entry name" value="NMT1_2"/>
    <property type="match status" value="1"/>
</dbReference>
<keyword evidence="5" id="KW-0997">Cell inner membrane</keyword>
<dbReference type="AlphaFoldDB" id="G8LVU0"/>
<organism evidence="8 9">
    <name type="scientific">Acetivibrio clariflavus (strain DSM 19732 / NBRC 101661 / EBR45)</name>
    <name type="common">Clostridium clariflavum</name>
    <dbReference type="NCBI Taxonomy" id="720554"/>
    <lineage>
        <taxon>Bacteria</taxon>
        <taxon>Bacillati</taxon>
        <taxon>Bacillota</taxon>
        <taxon>Clostridia</taxon>
        <taxon>Eubacteriales</taxon>
        <taxon>Oscillospiraceae</taxon>
        <taxon>Acetivibrio</taxon>
    </lineage>
</organism>
<dbReference type="GO" id="GO:0005886">
    <property type="term" value="C:plasma membrane"/>
    <property type="evidence" value="ECO:0007669"/>
    <property type="project" value="UniProtKB-SubCell"/>
</dbReference>
<dbReference type="InterPro" id="IPR044527">
    <property type="entry name" value="NrtA/CpmA_ABC-bd_dom"/>
</dbReference>
<evidence type="ECO:0000256" key="5">
    <source>
        <dbReference type="ARBA" id="ARBA00022519"/>
    </source>
</evidence>
<dbReference type="SMART" id="SM00062">
    <property type="entry name" value="PBPb"/>
    <property type="match status" value="1"/>
</dbReference>
<dbReference type="STRING" id="720554.Clocl_0807"/>
<dbReference type="InterPro" id="IPR001638">
    <property type="entry name" value="Solute-binding_3/MltF_N"/>
</dbReference>
<evidence type="ECO:0000313" key="8">
    <source>
        <dbReference type="EMBL" id="AEV67507.1"/>
    </source>
</evidence>
<comment type="similarity">
    <text evidence="2">Belongs to the bacterial solute-binding protein SsuA/TauA family.</text>
</comment>
<dbReference type="CDD" id="cd13553">
    <property type="entry name" value="PBP2_NrtA_CpmA_like"/>
    <property type="match status" value="1"/>
</dbReference>
<dbReference type="KEGG" id="ccl:Clocl_0807"/>
<dbReference type="RefSeq" id="WP_014254134.1">
    <property type="nucleotide sequence ID" value="NC_016627.1"/>
</dbReference>
<evidence type="ECO:0000256" key="3">
    <source>
        <dbReference type="ARBA" id="ARBA00022448"/>
    </source>
</evidence>
<dbReference type="PANTHER" id="PTHR30024">
    <property type="entry name" value="ALIPHATIC SULFONATES-BINDING PROTEIN-RELATED"/>
    <property type="match status" value="1"/>
</dbReference>
<keyword evidence="9" id="KW-1185">Reference proteome</keyword>
<reference evidence="8 9" key="2">
    <citation type="journal article" date="2012" name="Stand. Genomic Sci.">
        <title>Complete Genome Sequence of Clostridium clariflavum DSM 19732.</title>
        <authorList>
            <person name="Izquierdo J.A."/>
            <person name="Goodwin L."/>
            <person name="Davenport K.W."/>
            <person name="Teshima H."/>
            <person name="Bruce D."/>
            <person name="Detter C."/>
            <person name="Tapia R."/>
            <person name="Han S."/>
            <person name="Land M."/>
            <person name="Hauser L."/>
            <person name="Jeffries C.D."/>
            <person name="Han J."/>
            <person name="Pitluck S."/>
            <person name="Nolan M."/>
            <person name="Chen A."/>
            <person name="Huntemann M."/>
            <person name="Mavromatis K."/>
            <person name="Mikhailova N."/>
            <person name="Liolios K."/>
            <person name="Woyke T."/>
            <person name="Lynd L.R."/>
        </authorList>
    </citation>
    <scope>NUCLEOTIDE SEQUENCE [LARGE SCALE GENOMIC DNA]</scope>
    <source>
        <strain evidence="9">DSM 19732 / NBRC 101661 / EBR45</strain>
    </source>
</reference>
<keyword evidence="4" id="KW-1003">Cell membrane</keyword>
<gene>
    <name evidence="8" type="ordered locus">Clocl_0807</name>
</gene>
<dbReference type="Gene3D" id="3.40.190.10">
    <property type="entry name" value="Periplasmic binding protein-like II"/>
    <property type="match status" value="2"/>
</dbReference>
<proteinExistence type="inferred from homology"/>
<dbReference type="Proteomes" id="UP000005435">
    <property type="component" value="Chromosome"/>
</dbReference>
<evidence type="ECO:0000256" key="2">
    <source>
        <dbReference type="ARBA" id="ARBA00010742"/>
    </source>
</evidence>
<dbReference type="eggNOG" id="COG0715">
    <property type="taxonomic scope" value="Bacteria"/>
</dbReference>